<comment type="caution">
    <text evidence="1">The sequence shown here is derived from an EMBL/GenBank/DDBJ whole genome shotgun (WGS) entry which is preliminary data.</text>
</comment>
<evidence type="ECO:0000313" key="1">
    <source>
        <dbReference type="EMBL" id="KAJ1194025.1"/>
    </source>
</evidence>
<protein>
    <submittedName>
        <fullName evidence="1">Uncharacterized protein</fullName>
    </submittedName>
</protein>
<accession>A0AAV7V0Y9</accession>
<proteinExistence type="predicted"/>
<name>A0AAV7V0Y9_PLEWA</name>
<organism evidence="1 2">
    <name type="scientific">Pleurodeles waltl</name>
    <name type="common">Iberian ribbed newt</name>
    <dbReference type="NCBI Taxonomy" id="8319"/>
    <lineage>
        <taxon>Eukaryota</taxon>
        <taxon>Metazoa</taxon>
        <taxon>Chordata</taxon>
        <taxon>Craniata</taxon>
        <taxon>Vertebrata</taxon>
        <taxon>Euteleostomi</taxon>
        <taxon>Amphibia</taxon>
        <taxon>Batrachia</taxon>
        <taxon>Caudata</taxon>
        <taxon>Salamandroidea</taxon>
        <taxon>Salamandridae</taxon>
        <taxon>Pleurodelinae</taxon>
        <taxon>Pleurodeles</taxon>
    </lineage>
</organism>
<dbReference type="AlphaFoldDB" id="A0AAV7V0Y9"/>
<reference evidence="1" key="1">
    <citation type="journal article" date="2022" name="bioRxiv">
        <title>Sequencing and chromosome-scale assembly of the giantPleurodeles waltlgenome.</title>
        <authorList>
            <person name="Brown T."/>
            <person name="Elewa A."/>
            <person name="Iarovenko S."/>
            <person name="Subramanian E."/>
            <person name="Araus A.J."/>
            <person name="Petzold A."/>
            <person name="Susuki M."/>
            <person name="Suzuki K.-i.T."/>
            <person name="Hayashi T."/>
            <person name="Toyoda A."/>
            <person name="Oliveira C."/>
            <person name="Osipova E."/>
            <person name="Leigh N.D."/>
            <person name="Simon A."/>
            <person name="Yun M.H."/>
        </authorList>
    </citation>
    <scope>NUCLEOTIDE SEQUENCE</scope>
    <source>
        <strain evidence="1">20211129_DDA</strain>
        <tissue evidence="1">Liver</tissue>
    </source>
</reference>
<evidence type="ECO:0000313" key="2">
    <source>
        <dbReference type="Proteomes" id="UP001066276"/>
    </source>
</evidence>
<dbReference type="EMBL" id="JANPWB010000004">
    <property type="protein sequence ID" value="KAJ1194025.1"/>
    <property type="molecule type" value="Genomic_DNA"/>
</dbReference>
<keyword evidence="2" id="KW-1185">Reference proteome</keyword>
<dbReference type="Proteomes" id="UP001066276">
    <property type="component" value="Chromosome 2_2"/>
</dbReference>
<gene>
    <name evidence="1" type="ORF">NDU88_003320</name>
</gene>
<sequence>MESAVPPEYMEWLGDMAEWAVAKEVQMKHVRKCEKLVDDLAAWAQMLKELCKPAEELLGPRGEYDVGLIAPPSQSQERVMDKH</sequence>